<evidence type="ECO:0000256" key="7">
    <source>
        <dbReference type="ARBA" id="ARBA00035228"/>
    </source>
</evidence>
<evidence type="ECO:0000256" key="5">
    <source>
        <dbReference type="ARBA" id="ARBA00022980"/>
    </source>
</evidence>
<evidence type="ECO:0000256" key="8">
    <source>
        <dbReference type="ARBA" id="ARBA00035530"/>
    </source>
</evidence>
<evidence type="ECO:0000256" key="4">
    <source>
        <dbReference type="ARBA" id="ARBA00022490"/>
    </source>
</evidence>
<dbReference type="EMBL" id="CYRY02046910">
    <property type="protein sequence ID" value="VCX42741.1"/>
    <property type="molecule type" value="Genomic_DNA"/>
</dbReference>
<evidence type="ECO:0000313" key="11">
    <source>
        <dbReference type="Proteomes" id="UP000269945"/>
    </source>
</evidence>
<accession>A0A9X9QAX3</accession>
<dbReference type="GO" id="GO:0022625">
    <property type="term" value="C:cytosolic large ribosomal subunit"/>
    <property type="evidence" value="ECO:0007669"/>
    <property type="project" value="UniProtKB-ARBA"/>
</dbReference>
<reference evidence="10 11" key="1">
    <citation type="submission" date="2018-10" db="EMBL/GenBank/DDBJ databases">
        <authorList>
            <person name="Ekblom R."/>
            <person name="Jareborg N."/>
        </authorList>
    </citation>
    <scope>NUCLEOTIDE SEQUENCE [LARGE SCALE GENOMIC DNA]</scope>
    <source>
        <tissue evidence="10">Muscle</tissue>
    </source>
</reference>
<keyword evidence="5" id="KW-0689">Ribosomal protein</keyword>
<dbReference type="GO" id="GO:0006412">
    <property type="term" value="P:translation"/>
    <property type="evidence" value="ECO:0007669"/>
    <property type="project" value="InterPro"/>
</dbReference>
<comment type="similarity">
    <text evidence="2">Belongs to the eukaryotic ribosomal protein eL33 family.</text>
</comment>
<dbReference type="Proteomes" id="UP000269945">
    <property type="component" value="Unassembled WGS sequence"/>
</dbReference>
<sequence>ISGRLWSRAIFASYKQGLWNQRDHTTLLKIEGVYAREFYLGKKCAYVYKAKDNTVTPGSKPNKTRVIWGRVTVAWSVPNSKPHSC</sequence>
<evidence type="ECO:0000256" key="9">
    <source>
        <dbReference type="ARBA" id="ARBA00045649"/>
    </source>
</evidence>
<keyword evidence="6" id="KW-0687">Ribonucleoprotein</keyword>
<dbReference type="Pfam" id="PF01247">
    <property type="entry name" value="Ribosomal_L35Ae"/>
    <property type="match status" value="1"/>
</dbReference>
<protein>
    <recommendedName>
        <fullName evidence="7">Large ribosomal subunit protein eL33</fullName>
    </recommendedName>
    <alternativeName>
        <fullName evidence="8">60S ribosomal protein L35a</fullName>
    </alternativeName>
</protein>
<feature type="non-terminal residue" evidence="10">
    <location>
        <position position="1"/>
    </location>
</feature>
<dbReference type="FunFam" id="2.40.10.190:FF:000005">
    <property type="entry name" value="60S ribosomal protein L35a"/>
    <property type="match status" value="1"/>
</dbReference>
<gene>
    <name evidence="10" type="ORF">BN2614_LOCUS2</name>
</gene>
<dbReference type="InterPro" id="IPR009000">
    <property type="entry name" value="Transl_B-barrel_sf"/>
</dbReference>
<dbReference type="InterPro" id="IPR001780">
    <property type="entry name" value="Ribosomal_eL33"/>
</dbReference>
<evidence type="ECO:0000256" key="6">
    <source>
        <dbReference type="ARBA" id="ARBA00023274"/>
    </source>
</evidence>
<organism evidence="10 11">
    <name type="scientific">Gulo gulo</name>
    <name type="common">Wolverine</name>
    <name type="synonym">Gluton</name>
    <dbReference type="NCBI Taxonomy" id="48420"/>
    <lineage>
        <taxon>Eukaryota</taxon>
        <taxon>Metazoa</taxon>
        <taxon>Chordata</taxon>
        <taxon>Craniata</taxon>
        <taxon>Vertebrata</taxon>
        <taxon>Euteleostomi</taxon>
        <taxon>Mammalia</taxon>
        <taxon>Eutheria</taxon>
        <taxon>Laurasiatheria</taxon>
        <taxon>Carnivora</taxon>
        <taxon>Caniformia</taxon>
        <taxon>Musteloidea</taxon>
        <taxon>Mustelidae</taxon>
        <taxon>Guloninae</taxon>
        <taxon>Gulo</taxon>
    </lineage>
</organism>
<name>A0A9X9QAX3_GULGU</name>
<comment type="caution">
    <text evidence="10">The sequence shown here is derived from an EMBL/GenBank/DDBJ whole genome shotgun (WGS) entry which is preliminary data.</text>
</comment>
<dbReference type="AlphaFoldDB" id="A0A9X9QAX3"/>
<proteinExistence type="inferred from homology"/>
<dbReference type="SUPFAM" id="SSF50447">
    <property type="entry name" value="Translation proteins"/>
    <property type="match status" value="1"/>
</dbReference>
<comment type="function">
    <text evidence="9">Component of the large ribosomal subunit. The ribosome is a large ribonucleoprotein complex responsible for the synthesis of proteins in the cell. Required for the proliferation and viability of hematopoietic cells.</text>
</comment>
<comment type="subcellular location">
    <subcellularLocation>
        <location evidence="1">Cytoplasm</location>
    </subcellularLocation>
</comment>
<comment type="subunit">
    <text evidence="3">Component of the large ribosomal subunit.</text>
</comment>
<dbReference type="InterPro" id="IPR038661">
    <property type="entry name" value="Ribosomal_eL33_sf"/>
</dbReference>
<keyword evidence="11" id="KW-1185">Reference proteome</keyword>
<evidence type="ECO:0000313" key="10">
    <source>
        <dbReference type="EMBL" id="VCX42741.1"/>
    </source>
</evidence>
<dbReference type="GO" id="GO:0003735">
    <property type="term" value="F:structural constituent of ribosome"/>
    <property type="evidence" value="ECO:0007669"/>
    <property type="project" value="InterPro"/>
</dbReference>
<dbReference type="PANTHER" id="PTHR10902">
    <property type="entry name" value="60S RIBOSOMAL PROTEIN L35A"/>
    <property type="match status" value="1"/>
</dbReference>
<evidence type="ECO:0000256" key="3">
    <source>
        <dbReference type="ARBA" id="ARBA00011133"/>
    </source>
</evidence>
<keyword evidence="4" id="KW-0963">Cytoplasm</keyword>
<dbReference type="Gene3D" id="2.40.10.190">
    <property type="entry name" value="translation elongation factor selb, chain A, domain 4"/>
    <property type="match status" value="1"/>
</dbReference>
<evidence type="ECO:0000256" key="2">
    <source>
        <dbReference type="ARBA" id="ARBA00009269"/>
    </source>
</evidence>
<evidence type="ECO:0000256" key="1">
    <source>
        <dbReference type="ARBA" id="ARBA00004496"/>
    </source>
</evidence>